<dbReference type="Pfam" id="PF19619">
    <property type="entry name" value="DUF6124"/>
    <property type="match status" value="1"/>
</dbReference>
<reference evidence="1 2" key="1">
    <citation type="submission" date="2015-01" db="EMBL/GenBank/DDBJ databases">
        <title>Genome sequence of the beneficial rhizobacterium Pseudomonas fluorescens 2-79.</title>
        <authorList>
            <person name="Thuermer A."/>
            <person name="Daniel R."/>
        </authorList>
    </citation>
    <scope>NUCLEOTIDE SEQUENCE [LARGE SCALE GENOMIC DNA]</scope>
    <source>
        <strain evidence="1 2">2-79</strain>
    </source>
</reference>
<organism evidence="1 2">
    <name type="scientific">Pseudomonas fluorescens</name>
    <dbReference type="NCBI Taxonomy" id="294"/>
    <lineage>
        <taxon>Bacteria</taxon>
        <taxon>Pseudomonadati</taxon>
        <taxon>Pseudomonadota</taxon>
        <taxon>Gammaproteobacteria</taxon>
        <taxon>Pseudomonadales</taxon>
        <taxon>Pseudomonadaceae</taxon>
        <taxon>Pseudomonas</taxon>
    </lineage>
</organism>
<sequence length="84" mass="8712">MIKPTPNPPIRLFTVADGISSEDLLVNLSETLASANALSCDLAFDLEGPKREELLGVAQLIELAQLLADRVHAGAEPASAASSG</sequence>
<evidence type="ECO:0008006" key="3">
    <source>
        <dbReference type="Google" id="ProtNLM"/>
    </source>
</evidence>
<accession>A0A0D0SGN4</accession>
<protein>
    <recommendedName>
        <fullName evidence="3">DUF3077 domain-containing protein</fullName>
    </recommendedName>
</protein>
<evidence type="ECO:0000313" key="2">
    <source>
        <dbReference type="Proteomes" id="UP000032210"/>
    </source>
</evidence>
<comment type="caution">
    <text evidence="1">The sequence shown here is derived from an EMBL/GenBank/DDBJ whole genome shotgun (WGS) entry which is preliminary data.</text>
</comment>
<dbReference type="AlphaFoldDB" id="A0A0D0SGN4"/>
<dbReference type="RefSeq" id="WP_043049696.1">
    <property type="nucleotide sequence ID" value="NZ_JXCQ01000029.1"/>
</dbReference>
<proteinExistence type="predicted"/>
<dbReference type="PATRIC" id="fig|294.125.peg.3427"/>
<gene>
    <name evidence="1" type="ORF">PFLU3_33390</name>
</gene>
<name>A0A0D0SGN4_PSEFL</name>
<dbReference type="Proteomes" id="UP000032210">
    <property type="component" value="Unassembled WGS sequence"/>
</dbReference>
<evidence type="ECO:0000313" key="1">
    <source>
        <dbReference type="EMBL" id="KIR21263.1"/>
    </source>
</evidence>
<dbReference type="EMBL" id="JXCQ01000029">
    <property type="protein sequence ID" value="KIR21263.1"/>
    <property type="molecule type" value="Genomic_DNA"/>
</dbReference>